<evidence type="ECO:0000313" key="2">
    <source>
        <dbReference type="EMBL" id="MCX4151046.1"/>
    </source>
</evidence>
<keyword evidence="1" id="KW-0812">Transmembrane</keyword>
<dbReference type="RefSeq" id="WP_266241830.1">
    <property type="nucleotide sequence ID" value="NZ_JAMXWF010000048.1"/>
</dbReference>
<keyword evidence="1" id="KW-0472">Membrane</keyword>
<evidence type="ECO:0000256" key="1">
    <source>
        <dbReference type="SAM" id="Phobius"/>
    </source>
</evidence>
<protein>
    <submittedName>
        <fullName evidence="3">DUF5658 family protein</fullName>
    </submittedName>
</protein>
<evidence type="ECO:0000313" key="5">
    <source>
        <dbReference type="Proteomes" id="UP001242288"/>
    </source>
</evidence>
<dbReference type="EMBL" id="JAPKHW010000048">
    <property type="protein sequence ID" value="MCX4151046.1"/>
    <property type="molecule type" value="Genomic_DNA"/>
</dbReference>
<evidence type="ECO:0000313" key="3">
    <source>
        <dbReference type="EMBL" id="MDQ6412860.1"/>
    </source>
</evidence>
<dbReference type="Proteomes" id="UP001242288">
    <property type="component" value="Unassembled WGS sequence"/>
</dbReference>
<name>A0AAP5BM10_9BURK</name>
<proteinExistence type="predicted"/>
<feature type="transmembrane region" description="Helical" evidence="1">
    <location>
        <begin position="30"/>
        <end position="54"/>
    </location>
</feature>
<accession>A0AAP5BM10</accession>
<dbReference type="AlphaFoldDB" id="A0AAP5BM10"/>
<comment type="caution">
    <text evidence="3">The sequence shown here is derived from an EMBL/GenBank/DDBJ whole genome shotgun (WGS) entry which is preliminary data.</text>
</comment>
<keyword evidence="4" id="KW-1185">Reference proteome</keyword>
<reference evidence="3" key="1">
    <citation type="submission" date="2022-06" db="EMBL/GenBank/DDBJ databases">
        <title>PHB producers.</title>
        <authorList>
            <person name="Besaury L."/>
        </authorList>
    </citation>
    <scope>NUCLEOTIDE SEQUENCE</scope>
    <source>
        <strain evidence="3 4">SEWS6</strain>
    </source>
</reference>
<evidence type="ECO:0000313" key="4">
    <source>
        <dbReference type="Proteomes" id="UP001209412"/>
    </source>
</evidence>
<sequence length="87" mass="9974">MLQILDWHSTLVAHTKRGETNSVLNWLGQWARFAVVLSCVKLVFLAVLLLGYLYWRRHKGLYELEYGACLSILAIAYGLAVFNNYVV</sequence>
<keyword evidence="1" id="KW-1133">Transmembrane helix</keyword>
<organism evidence="3 5">
    <name type="scientific">Paraburkholderia madseniana</name>
    <dbReference type="NCBI Taxonomy" id="2599607"/>
    <lineage>
        <taxon>Bacteria</taxon>
        <taxon>Pseudomonadati</taxon>
        <taxon>Pseudomonadota</taxon>
        <taxon>Betaproteobacteria</taxon>
        <taxon>Burkholderiales</taxon>
        <taxon>Burkholderiaceae</taxon>
        <taxon>Paraburkholderia</taxon>
    </lineage>
</organism>
<feature type="transmembrane region" description="Helical" evidence="1">
    <location>
        <begin position="66"/>
        <end position="86"/>
    </location>
</feature>
<dbReference type="EMBL" id="JAMXWF010000048">
    <property type="protein sequence ID" value="MDQ6412860.1"/>
    <property type="molecule type" value="Genomic_DNA"/>
</dbReference>
<dbReference type="Proteomes" id="UP001209412">
    <property type="component" value="Unassembled WGS sequence"/>
</dbReference>
<gene>
    <name evidence="3" type="ORF">NIE36_37685</name>
    <name evidence="2" type="ORF">OSB80_37775</name>
</gene>